<feature type="domain" description="Dihydroorotase catalytic" evidence="2">
    <location>
        <begin position="53"/>
        <end position="154"/>
    </location>
</feature>
<dbReference type="GO" id="GO:0005737">
    <property type="term" value="C:cytoplasm"/>
    <property type="evidence" value="ECO:0007669"/>
    <property type="project" value="TreeGrafter"/>
</dbReference>
<dbReference type="EC" id="3.5.2.3" evidence="3"/>
<dbReference type="NCBIfam" id="TIGR00857">
    <property type="entry name" value="pyrC_multi"/>
    <property type="match status" value="1"/>
</dbReference>
<dbReference type="CDD" id="cd01317">
    <property type="entry name" value="DHOase_IIa"/>
    <property type="match status" value="1"/>
</dbReference>
<dbReference type="Pfam" id="PF12890">
    <property type="entry name" value="DHOase"/>
    <property type="match status" value="1"/>
</dbReference>
<dbReference type="Gene3D" id="2.30.40.10">
    <property type="entry name" value="Urease, subunit C, domain 1"/>
    <property type="match status" value="1"/>
</dbReference>
<dbReference type="GO" id="GO:0004038">
    <property type="term" value="F:allantoinase activity"/>
    <property type="evidence" value="ECO:0007669"/>
    <property type="project" value="TreeGrafter"/>
</dbReference>
<gene>
    <name evidence="3" type="ORF">GS597_02130</name>
</gene>
<reference evidence="3" key="1">
    <citation type="submission" date="2019-12" db="EMBL/GenBank/DDBJ databases">
        <title>High-Quality draft genome sequences of three cyanobacteria isolated from the limestone walls of the Old Cathedral of Coimbra.</title>
        <authorList>
            <person name="Tiago I."/>
            <person name="Soares F."/>
            <person name="Portugal A."/>
        </authorList>
    </citation>
    <scope>NUCLEOTIDE SEQUENCE [LARGE SCALE GENOMIC DNA]</scope>
    <source>
        <strain evidence="3">C</strain>
    </source>
</reference>
<dbReference type="Gene3D" id="3.20.20.140">
    <property type="entry name" value="Metal-dependent hydrolases"/>
    <property type="match status" value="1"/>
</dbReference>
<dbReference type="GO" id="GO:0006221">
    <property type="term" value="P:pyrimidine nucleotide biosynthetic process"/>
    <property type="evidence" value="ECO:0007669"/>
    <property type="project" value="UniProtKB-KW"/>
</dbReference>
<organism evidence="3 4">
    <name type="scientific">Petrachloros mirabilis ULC683</name>
    <dbReference type="NCBI Taxonomy" id="2781853"/>
    <lineage>
        <taxon>Bacteria</taxon>
        <taxon>Bacillati</taxon>
        <taxon>Cyanobacteriota</taxon>
        <taxon>Cyanophyceae</taxon>
        <taxon>Synechococcales</taxon>
        <taxon>Petrachlorosaceae</taxon>
        <taxon>Petrachloros</taxon>
        <taxon>Petrachloros mirabilis</taxon>
    </lineage>
</organism>
<dbReference type="EMBL" id="WVIC01000003">
    <property type="protein sequence ID" value="NCJ05330.1"/>
    <property type="molecule type" value="Genomic_DNA"/>
</dbReference>
<evidence type="ECO:0000256" key="1">
    <source>
        <dbReference type="ARBA" id="ARBA00022975"/>
    </source>
</evidence>
<dbReference type="SUPFAM" id="SSF51556">
    <property type="entry name" value="Metallo-dependent hydrolases"/>
    <property type="match status" value="1"/>
</dbReference>
<dbReference type="RefSeq" id="WP_161823809.1">
    <property type="nucleotide sequence ID" value="NZ_WVIC01000003.1"/>
</dbReference>
<dbReference type="GO" id="GO:0006145">
    <property type="term" value="P:purine nucleobase catabolic process"/>
    <property type="evidence" value="ECO:0007669"/>
    <property type="project" value="TreeGrafter"/>
</dbReference>
<accession>A0A8K2A6Q0</accession>
<comment type="caution">
    <text evidence="3">The sequence shown here is derived from an EMBL/GenBank/DDBJ whole genome shotgun (WGS) entry which is preliminary data.</text>
</comment>
<dbReference type="AlphaFoldDB" id="A0A8K2A6Q0"/>
<evidence type="ECO:0000313" key="3">
    <source>
        <dbReference type="EMBL" id="NCJ05330.1"/>
    </source>
</evidence>
<evidence type="ECO:0000259" key="2">
    <source>
        <dbReference type="Pfam" id="PF12890"/>
    </source>
</evidence>
<dbReference type="GO" id="GO:0046872">
    <property type="term" value="F:metal ion binding"/>
    <property type="evidence" value="ECO:0007669"/>
    <property type="project" value="InterPro"/>
</dbReference>
<proteinExistence type="predicted"/>
<evidence type="ECO:0000313" key="4">
    <source>
        <dbReference type="Proteomes" id="UP000607397"/>
    </source>
</evidence>
<sequence length="420" mass="45761">MPPELLRQVRLIEPNEAVDRIVDVLVGADAVLAIANQLETIPDSTQIRDGEGLVLAPGLVDLYSHTGEPGFESRETLADLVLGAQAGGFTRLGLLPDTDPVCDSPDQVAGIQQRLPTPCPVQVYSWGALTQGIGGQQLVDLAELAKTSIVGFSDGRPLNQLVLLRRLLEYLAPFQLPIALWPCQIDLAGDGVAREGIQSLQAGLPENPTLSETTALAALLELLAHIPTPVHLMRISTARSVELVRQAKARGLQITASVSWMHLIWNSAKLATYDPNFRLDPPLGNPRDQQALLAGLEDGTLDAIALDHQAYTFEEKAVSFAEAPPGVIGLELALPILWQTFVATQRWHPLDLWRYLSHQPALCLNQPPPQVRVGHPPEMLLFDPNQTWTVTAATLKSPGLNTPWLNHTLMGRVLQTWCPK</sequence>
<dbReference type="Proteomes" id="UP000607397">
    <property type="component" value="Unassembled WGS sequence"/>
</dbReference>
<dbReference type="GO" id="GO:0004151">
    <property type="term" value="F:dihydroorotase activity"/>
    <property type="evidence" value="ECO:0007669"/>
    <property type="project" value="UniProtKB-EC"/>
</dbReference>
<name>A0A8K2A6Q0_9CYAN</name>
<dbReference type="SUPFAM" id="SSF51338">
    <property type="entry name" value="Composite domain of metallo-dependent hydrolases"/>
    <property type="match status" value="1"/>
</dbReference>
<dbReference type="InterPro" id="IPR004722">
    <property type="entry name" value="DHOase"/>
</dbReference>
<dbReference type="InterPro" id="IPR024403">
    <property type="entry name" value="DHOase_cat"/>
</dbReference>
<dbReference type="InterPro" id="IPR050138">
    <property type="entry name" value="DHOase/Allantoinase_Hydrolase"/>
</dbReference>
<dbReference type="PANTHER" id="PTHR43668">
    <property type="entry name" value="ALLANTOINASE"/>
    <property type="match status" value="1"/>
</dbReference>
<keyword evidence="3" id="KW-0378">Hydrolase</keyword>
<keyword evidence="4" id="KW-1185">Reference proteome</keyword>
<dbReference type="NCBIfam" id="NF005614">
    <property type="entry name" value="PRK07369.1"/>
    <property type="match status" value="1"/>
</dbReference>
<dbReference type="InterPro" id="IPR011059">
    <property type="entry name" value="Metal-dep_hydrolase_composite"/>
</dbReference>
<dbReference type="InterPro" id="IPR032466">
    <property type="entry name" value="Metal_Hydrolase"/>
</dbReference>
<protein>
    <submittedName>
        <fullName evidence="3">Dihydroorotase</fullName>
        <ecNumber evidence="3">3.5.2.3</ecNumber>
    </submittedName>
</protein>
<keyword evidence="1" id="KW-0665">Pyrimidine biosynthesis</keyword>
<dbReference type="PANTHER" id="PTHR43668:SF2">
    <property type="entry name" value="ALLANTOINASE"/>
    <property type="match status" value="1"/>
</dbReference>